<dbReference type="FunFam" id="3.30.420.40:FF:000026">
    <property type="entry name" value="Heat shock protein 70"/>
    <property type="match status" value="1"/>
</dbReference>
<dbReference type="EMBL" id="JAMRDG010000002">
    <property type="protein sequence ID" value="KAJ3684505.1"/>
    <property type="molecule type" value="Genomic_DNA"/>
</dbReference>
<comment type="caution">
    <text evidence="5">The sequence shown here is derived from an EMBL/GenBank/DDBJ whole genome shotgun (WGS) entry which is preliminary data.</text>
</comment>
<dbReference type="PRINTS" id="PR00301">
    <property type="entry name" value="HEATSHOCK70"/>
</dbReference>
<keyword evidence="3 4" id="KW-0067">ATP-binding</keyword>
<protein>
    <recommendedName>
        <fullName evidence="7">Heat shock protein 70</fullName>
    </recommendedName>
</protein>
<dbReference type="Proteomes" id="UP001210211">
    <property type="component" value="Unassembled WGS sequence"/>
</dbReference>
<dbReference type="Gene3D" id="3.90.640.10">
    <property type="entry name" value="Actin, Chain A, domain 4"/>
    <property type="match status" value="1"/>
</dbReference>
<dbReference type="InterPro" id="IPR018181">
    <property type="entry name" value="Heat_shock_70_CS"/>
</dbReference>
<keyword evidence="6" id="KW-1185">Reference proteome</keyword>
<evidence type="ECO:0000256" key="4">
    <source>
        <dbReference type="RuleBase" id="RU003322"/>
    </source>
</evidence>
<accession>A0AAD5W970</accession>
<reference evidence="5 6" key="1">
    <citation type="journal article" date="2022" name="Cell">
        <title>Repeat-based holocentromeres influence genome architecture and karyotype evolution.</title>
        <authorList>
            <person name="Hofstatter P.G."/>
            <person name="Thangavel G."/>
            <person name="Lux T."/>
            <person name="Neumann P."/>
            <person name="Vondrak T."/>
            <person name="Novak P."/>
            <person name="Zhang M."/>
            <person name="Costa L."/>
            <person name="Castellani M."/>
            <person name="Scott A."/>
            <person name="Toegelov H."/>
            <person name="Fuchs J."/>
            <person name="Mata-Sucre Y."/>
            <person name="Dias Y."/>
            <person name="Vanzela A.L.L."/>
            <person name="Huettel B."/>
            <person name="Almeida C.C.S."/>
            <person name="Simkova H."/>
            <person name="Souza G."/>
            <person name="Pedrosa-Harand A."/>
            <person name="Macas J."/>
            <person name="Mayer K.F.X."/>
            <person name="Houben A."/>
            <person name="Marques A."/>
        </authorList>
    </citation>
    <scope>NUCLEOTIDE SEQUENCE [LARGE SCALE GENOMIC DNA]</scope>
    <source>
        <strain evidence="5">RhyTen1mFocal</strain>
    </source>
</reference>
<dbReference type="Gene3D" id="1.20.1270.10">
    <property type="match status" value="1"/>
</dbReference>
<dbReference type="FunFam" id="3.30.30.30:FF:000001">
    <property type="entry name" value="heat shock 70 kDa protein-like"/>
    <property type="match status" value="1"/>
</dbReference>
<dbReference type="Gene3D" id="3.30.30.30">
    <property type="match status" value="1"/>
</dbReference>
<dbReference type="InterPro" id="IPR029048">
    <property type="entry name" value="HSP70_C_sf"/>
</dbReference>
<sequence>MVQKVVPAIGIDLGTTYSCVAVWEHDHVEIITNDQGNRTTPSYVSFTMEERFVGESAFNNAAMDPINTIYGVKRLIGRCFSDTSVKEDINLWPFSVVADANDRPKVVVNYKGEEKQFFPEEISSMVLMKMKQIAETYLGYTVKDAVVTVPAYFNDSQRRATKDAGVIAGLNVKRIMDEPTAAALAYGFHKIKDYSKPQNVFVFDLGGGTFDVSLVNVCGGHFEVKATAGDTHLGGEDFDNRILNYFVEEFKRKHKKDIKGNARALWRLRSACERAKRSLSTTTITTVQVDCLFDGIDFSSTLSRTRFDELNKDLFTKCIELTKQCFKDAKVDKNEIDIVILVGGSSRIVKVQQLLGVYIGDKKLHRDINQDEAVAYGAAIQAAKLSGQGDELVNNVVLSDVTPLSLGVAVDVGVMRIAVPRNTPVPTTKVDCFSTRFDNQPSVLFEVYEGERLQASSNHLLGKFVISGISPAPRGVPKIDVCFEIDEDGILNVSGTLRGSGETGKLTITNEESWLRKEEIDKMIKEAEKYKAEDEKHLLKVNARRKLDDYAYEMSKTIRKPELLSLISDSERKKIEDRVYEAISWLELNEVPTVEVSKSKLRVLKEICEPLVTKMNSRNQVDVVEL</sequence>
<dbReference type="Pfam" id="PF00012">
    <property type="entry name" value="HSP70"/>
    <property type="match status" value="1"/>
</dbReference>
<dbReference type="FunFam" id="3.90.640.10:FF:000002">
    <property type="entry name" value="Heat shock 70 kDa"/>
    <property type="match status" value="1"/>
</dbReference>
<evidence type="ECO:0000313" key="5">
    <source>
        <dbReference type="EMBL" id="KAJ3684505.1"/>
    </source>
</evidence>
<evidence type="ECO:0000313" key="6">
    <source>
        <dbReference type="Proteomes" id="UP001210211"/>
    </source>
</evidence>
<dbReference type="InterPro" id="IPR029047">
    <property type="entry name" value="HSP70_peptide-bd_sf"/>
</dbReference>
<evidence type="ECO:0000256" key="2">
    <source>
        <dbReference type="ARBA" id="ARBA00022741"/>
    </source>
</evidence>
<dbReference type="PROSITE" id="PS00329">
    <property type="entry name" value="HSP70_2"/>
    <property type="match status" value="1"/>
</dbReference>
<keyword evidence="2 4" id="KW-0547">Nucleotide-binding</keyword>
<proteinExistence type="inferred from homology"/>
<dbReference type="SUPFAM" id="SSF100934">
    <property type="entry name" value="Heat shock protein 70kD (HSP70), C-terminal subdomain"/>
    <property type="match status" value="1"/>
</dbReference>
<dbReference type="Gene3D" id="2.60.34.10">
    <property type="entry name" value="Substrate Binding Domain Of DNAk, Chain A, domain 1"/>
    <property type="match status" value="1"/>
</dbReference>
<comment type="similarity">
    <text evidence="1 4">Belongs to the heat shock protein 70 family.</text>
</comment>
<dbReference type="GO" id="GO:0005524">
    <property type="term" value="F:ATP binding"/>
    <property type="evidence" value="ECO:0007669"/>
    <property type="project" value="UniProtKB-KW"/>
</dbReference>
<dbReference type="SUPFAM" id="SSF53067">
    <property type="entry name" value="Actin-like ATPase domain"/>
    <property type="match status" value="2"/>
</dbReference>
<dbReference type="InterPro" id="IPR043129">
    <property type="entry name" value="ATPase_NBD"/>
</dbReference>
<dbReference type="GO" id="GO:0140662">
    <property type="term" value="F:ATP-dependent protein folding chaperone"/>
    <property type="evidence" value="ECO:0007669"/>
    <property type="project" value="InterPro"/>
</dbReference>
<evidence type="ECO:0008006" key="7">
    <source>
        <dbReference type="Google" id="ProtNLM"/>
    </source>
</evidence>
<dbReference type="InterPro" id="IPR013126">
    <property type="entry name" value="Hsp_70_fam"/>
</dbReference>
<dbReference type="PROSITE" id="PS00297">
    <property type="entry name" value="HSP70_1"/>
    <property type="match status" value="1"/>
</dbReference>
<dbReference type="AlphaFoldDB" id="A0AAD5W970"/>
<dbReference type="FunFam" id="2.60.34.10:FF:000012">
    <property type="entry name" value="Heat shock 70 kDa protein"/>
    <property type="match status" value="1"/>
</dbReference>
<dbReference type="SUPFAM" id="SSF100920">
    <property type="entry name" value="Heat shock protein 70kD (HSP70), peptide-binding domain"/>
    <property type="match status" value="1"/>
</dbReference>
<dbReference type="Gene3D" id="3.30.420.40">
    <property type="match status" value="2"/>
</dbReference>
<organism evidence="5 6">
    <name type="scientific">Rhynchospora tenuis</name>
    <dbReference type="NCBI Taxonomy" id="198213"/>
    <lineage>
        <taxon>Eukaryota</taxon>
        <taxon>Viridiplantae</taxon>
        <taxon>Streptophyta</taxon>
        <taxon>Embryophyta</taxon>
        <taxon>Tracheophyta</taxon>
        <taxon>Spermatophyta</taxon>
        <taxon>Magnoliopsida</taxon>
        <taxon>Liliopsida</taxon>
        <taxon>Poales</taxon>
        <taxon>Cyperaceae</taxon>
        <taxon>Cyperoideae</taxon>
        <taxon>Rhynchosporeae</taxon>
        <taxon>Rhynchospora</taxon>
    </lineage>
</organism>
<name>A0AAD5W970_9POAL</name>
<dbReference type="NCBIfam" id="NF001413">
    <property type="entry name" value="PRK00290.1"/>
    <property type="match status" value="1"/>
</dbReference>
<gene>
    <name evidence="5" type="ORF">LUZ61_013669</name>
</gene>
<dbReference type="PANTHER" id="PTHR19375">
    <property type="entry name" value="HEAT SHOCK PROTEIN 70KDA"/>
    <property type="match status" value="1"/>
</dbReference>
<evidence type="ECO:0000256" key="1">
    <source>
        <dbReference type="ARBA" id="ARBA00007381"/>
    </source>
</evidence>
<evidence type="ECO:0000256" key="3">
    <source>
        <dbReference type="ARBA" id="ARBA00022840"/>
    </source>
</evidence>